<evidence type="ECO:0000313" key="7">
    <source>
        <dbReference type="EMBL" id="RAP70721.1"/>
    </source>
</evidence>
<dbReference type="GO" id="GO:0003677">
    <property type="term" value="F:DNA binding"/>
    <property type="evidence" value="ECO:0007669"/>
    <property type="project" value="UniProtKB-UniRule"/>
</dbReference>
<dbReference type="EMBL" id="LJAM02000276">
    <property type="protein sequence ID" value="RAP70721.1"/>
    <property type="molecule type" value="Genomic_DNA"/>
</dbReference>
<dbReference type="GO" id="GO:0004803">
    <property type="term" value="F:transposase activity"/>
    <property type="evidence" value="ECO:0007669"/>
    <property type="project" value="UniProtKB-UniRule"/>
</dbReference>
<proteinExistence type="inferred from homology"/>
<sequence>MPEKCPPKGSNTRNGCSSKTLFCDDGEIALNTLRDRENTSEPQLIKKNQTRIMQIDSQILALYARGMPPVKSLPCSKRCTTPMCHPR</sequence>
<accession>A0A328TNU4</accession>
<evidence type="ECO:0000313" key="8">
    <source>
        <dbReference type="Proteomes" id="UP000244334"/>
    </source>
</evidence>
<protein>
    <recommendedName>
        <fullName evidence="6">Mutator family transposase</fullName>
    </recommendedName>
</protein>
<dbReference type="PANTHER" id="PTHR33217">
    <property type="entry name" value="TRANSPOSASE FOR INSERTION SEQUENCE ELEMENT IS1081"/>
    <property type="match status" value="1"/>
</dbReference>
<keyword evidence="4 6" id="KW-0238">DNA-binding</keyword>
<name>A0A328TNU4_9GAMM</name>
<dbReference type="AlphaFoldDB" id="A0A328TNU4"/>
<dbReference type="InterPro" id="IPR001207">
    <property type="entry name" value="Transposase_mutator"/>
</dbReference>
<keyword evidence="6" id="KW-0814">Transposable element</keyword>
<organism evidence="7 8">
    <name type="scientific">Candidatus Erwinia dacicola</name>
    <dbReference type="NCBI Taxonomy" id="252393"/>
    <lineage>
        <taxon>Bacteria</taxon>
        <taxon>Pseudomonadati</taxon>
        <taxon>Pseudomonadota</taxon>
        <taxon>Gammaproteobacteria</taxon>
        <taxon>Enterobacterales</taxon>
        <taxon>Erwiniaceae</taxon>
        <taxon>Erwinia</taxon>
    </lineage>
</organism>
<keyword evidence="8" id="KW-1185">Reference proteome</keyword>
<evidence type="ECO:0000256" key="5">
    <source>
        <dbReference type="ARBA" id="ARBA00023172"/>
    </source>
</evidence>
<dbReference type="GO" id="GO:0006313">
    <property type="term" value="P:DNA transposition"/>
    <property type="evidence" value="ECO:0007669"/>
    <property type="project" value="UniProtKB-UniRule"/>
</dbReference>
<keyword evidence="5 6" id="KW-0233">DNA recombination</keyword>
<comment type="caution">
    <text evidence="7">The sequence shown here is derived from an EMBL/GenBank/DDBJ whole genome shotgun (WGS) entry which is preliminary data.</text>
</comment>
<dbReference type="Proteomes" id="UP000244334">
    <property type="component" value="Unassembled WGS sequence"/>
</dbReference>
<keyword evidence="3 6" id="KW-0815">Transposition</keyword>
<evidence type="ECO:0000256" key="4">
    <source>
        <dbReference type="ARBA" id="ARBA00023125"/>
    </source>
</evidence>
<evidence type="ECO:0000256" key="6">
    <source>
        <dbReference type="RuleBase" id="RU365089"/>
    </source>
</evidence>
<evidence type="ECO:0000256" key="3">
    <source>
        <dbReference type="ARBA" id="ARBA00022578"/>
    </source>
</evidence>
<gene>
    <name evidence="7" type="ORF">ACZ87_02477</name>
</gene>
<evidence type="ECO:0000256" key="1">
    <source>
        <dbReference type="ARBA" id="ARBA00002190"/>
    </source>
</evidence>
<dbReference type="PANTHER" id="PTHR33217:SF5">
    <property type="entry name" value="MUTATOR FAMILY TRANSPOSASE"/>
    <property type="match status" value="1"/>
</dbReference>
<dbReference type="Pfam" id="PF00872">
    <property type="entry name" value="Transposase_mut"/>
    <property type="match status" value="1"/>
</dbReference>
<comment type="similarity">
    <text evidence="2 6">Belongs to the transposase mutator family.</text>
</comment>
<comment type="function">
    <text evidence="1 6">Required for the transposition of the insertion element.</text>
</comment>
<reference evidence="7" key="1">
    <citation type="submission" date="2018-04" db="EMBL/GenBank/DDBJ databases">
        <title>Genomes of the Obligate Erwinia dacicola and Facultative Enterobacter sp. OLF Endosymbionts of the Olive Fruit fly, Bactrocera oleae.</title>
        <authorList>
            <person name="Estes A.M."/>
            <person name="Hearn D.J."/>
            <person name="Agarwal S."/>
            <person name="Pierson E.A."/>
            <person name="Dunning-Hotopp J.C."/>
        </authorList>
    </citation>
    <scope>NUCLEOTIDE SEQUENCE [LARGE SCALE GENOMIC DNA]</scope>
    <source>
        <strain evidence="7">Oroville</strain>
    </source>
</reference>
<evidence type="ECO:0000256" key="2">
    <source>
        <dbReference type="ARBA" id="ARBA00010961"/>
    </source>
</evidence>